<feature type="transmembrane region" description="Helical" evidence="7">
    <location>
        <begin position="255"/>
        <end position="274"/>
    </location>
</feature>
<dbReference type="RefSeq" id="WP_126018073.1">
    <property type="nucleotide sequence ID" value="NZ_CP034437.1"/>
</dbReference>
<sequence length="289" mass="32248">MRNVRLSIMSLVIGLVLLALAVSMIYPFLYMISVSLSSDKYVIKGAVSLLPRGLSFKVYDIVLHDPRIYSAYRNTFLYVLLGTALSLTVTSLGAYALSKKSMLLHSTFTYLIVFTMFFNGGMIPTFLVVRGLGLIDSIWGMVLPTAVSTWNLIIMRTFFAGFPTELEESGKIDGLNDIQVFYYLVIPTTKAIFATIGLFYAVSIWNNFYSALLYLRSQDHFPLQVVLRNIILEGQVRSTNVTSVGGDQLVVEESLKYAVIMVSTLPILLVYPFLQKYFVKGAMIGSIKG</sequence>
<feature type="transmembrane region" description="Helical" evidence="7">
    <location>
        <begin position="109"/>
        <end position="132"/>
    </location>
</feature>
<dbReference type="GO" id="GO:0055085">
    <property type="term" value="P:transmembrane transport"/>
    <property type="evidence" value="ECO:0007669"/>
    <property type="project" value="InterPro"/>
</dbReference>
<feature type="transmembrane region" description="Helical" evidence="7">
    <location>
        <begin position="12"/>
        <end position="32"/>
    </location>
</feature>
<dbReference type="InterPro" id="IPR035906">
    <property type="entry name" value="MetI-like_sf"/>
</dbReference>
<evidence type="ECO:0000256" key="3">
    <source>
        <dbReference type="ARBA" id="ARBA00022475"/>
    </source>
</evidence>
<keyword evidence="4 7" id="KW-0812">Transmembrane</keyword>
<keyword evidence="5 7" id="KW-1133">Transmembrane helix</keyword>
<keyword evidence="2" id="KW-0813">Transport</keyword>
<dbReference type="CDD" id="cd06261">
    <property type="entry name" value="TM_PBP2"/>
    <property type="match status" value="1"/>
</dbReference>
<evidence type="ECO:0000313" key="9">
    <source>
        <dbReference type="EMBL" id="AZN42385.1"/>
    </source>
</evidence>
<feature type="transmembrane region" description="Helical" evidence="7">
    <location>
        <begin position="180"/>
        <end position="205"/>
    </location>
</feature>
<dbReference type="SUPFAM" id="SSF161098">
    <property type="entry name" value="MetI-like"/>
    <property type="match status" value="1"/>
</dbReference>
<feature type="domain" description="ABC transmembrane type-1" evidence="8">
    <location>
        <begin position="72"/>
        <end position="274"/>
    </location>
</feature>
<dbReference type="PANTHER" id="PTHR43744">
    <property type="entry name" value="ABC TRANSPORTER PERMEASE PROTEIN MG189-RELATED-RELATED"/>
    <property type="match status" value="1"/>
</dbReference>
<feature type="transmembrane region" description="Helical" evidence="7">
    <location>
        <begin position="138"/>
        <end position="159"/>
    </location>
</feature>
<evidence type="ECO:0000256" key="1">
    <source>
        <dbReference type="ARBA" id="ARBA00004651"/>
    </source>
</evidence>
<reference evidence="10" key="1">
    <citation type="submission" date="2018-12" db="EMBL/GenBank/DDBJ databases">
        <title>Genome sequence of Peanibacillus sp.</title>
        <authorList>
            <person name="Subramani G."/>
            <person name="Srinivasan S."/>
            <person name="Kim M.K."/>
        </authorList>
    </citation>
    <scope>NUCLEOTIDE SEQUENCE [LARGE SCALE GENOMIC DNA]</scope>
    <source>
        <strain evidence="10">18JY67-1</strain>
    </source>
</reference>
<dbReference type="OrthoDB" id="9810086at2"/>
<evidence type="ECO:0000256" key="7">
    <source>
        <dbReference type="SAM" id="Phobius"/>
    </source>
</evidence>
<keyword evidence="3" id="KW-1003">Cell membrane</keyword>
<evidence type="ECO:0000256" key="4">
    <source>
        <dbReference type="ARBA" id="ARBA00022692"/>
    </source>
</evidence>
<comment type="subcellular location">
    <subcellularLocation>
        <location evidence="1">Cell membrane</location>
        <topology evidence="1">Multi-pass membrane protein</topology>
    </subcellularLocation>
</comment>
<organism evidence="9 10">
    <name type="scientific">Paenibacillus albus</name>
    <dbReference type="NCBI Taxonomy" id="2495582"/>
    <lineage>
        <taxon>Bacteria</taxon>
        <taxon>Bacillati</taxon>
        <taxon>Bacillota</taxon>
        <taxon>Bacilli</taxon>
        <taxon>Bacillales</taxon>
        <taxon>Paenibacillaceae</taxon>
        <taxon>Paenibacillus</taxon>
    </lineage>
</organism>
<evidence type="ECO:0000256" key="5">
    <source>
        <dbReference type="ARBA" id="ARBA00022989"/>
    </source>
</evidence>
<feature type="transmembrane region" description="Helical" evidence="7">
    <location>
        <begin position="76"/>
        <end position="97"/>
    </location>
</feature>
<dbReference type="Proteomes" id="UP000272528">
    <property type="component" value="Chromosome"/>
</dbReference>
<dbReference type="GO" id="GO:0005886">
    <property type="term" value="C:plasma membrane"/>
    <property type="evidence" value="ECO:0007669"/>
    <property type="project" value="UniProtKB-SubCell"/>
</dbReference>
<protein>
    <submittedName>
        <fullName evidence="9">Carbohydrate ABC transporter permease</fullName>
    </submittedName>
</protein>
<dbReference type="PANTHER" id="PTHR43744:SF9">
    <property type="entry name" value="POLYGALACTURONAN_RHAMNOGALACTURONAN TRANSPORT SYSTEM PERMEASE PROTEIN YTCP"/>
    <property type="match status" value="1"/>
</dbReference>
<dbReference type="Gene3D" id="1.10.3720.10">
    <property type="entry name" value="MetI-like"/>
    <property type="match status" value="1"/>
</dbReference>
<dbReference type="InterPro" id="IPR000515">
    <property type="entry name" value="MetI-like"/>
</dbReference>
<proteinExistence type="predicted"/>
<evidence type="ECO:0000313" key="10">
    <source>
        <dbReference type="Proteomes" id="UP000272528"/>
    </source>
</evidence>
<evidence type="ECO:0000259" key="8">
    <source>
        <dbReference type="PROSITE" id="PS50928"/>
    </source>
</evidence>
<dbReference type="AlphaFoldDB" id="A0A3S9A9J0"/>
<dbReference type="EMBL" id="CP034437">
    <property type="protein sequence ID" value="AZN42385.1"/>
    <property type="molecule type" value="Genomic_DNA"/>
</dbReference>
<dbReference type="PROSITE" id="PS50928">
    <property type="entry name" value="ABC_TM1"/>
    <property type="match status" value="1"/>
</dbReference>
<accession>A0A3S9A9J0</accession>
<dbReference type="KEGG" id="palb:EJC50_23875"/>
<gene>
    <name evidence="9" type="ORF">EJC50_23875</name>
</gene>
<keyword evidence="6 7" id="KW-0472">Membrane</keyword>
<keyword evidence="10" id="KW-1185">Reference proteome</keyword>
<name>A0A3S9A9J0_9BACL</name>
<evidence type="ECO:0000256" key="6">
    <source>
        <dbReference type="ARBA" id="ARBA00023136"/>
    </source>
</evidence>
<evidence type="ECO:0000256" key="2">
    <source>
        <dbReference type="ARBA" id="ARBA00022448"/>
    </source>
</evidence>